<dbReference type="Pfam" id="PF10134">
    <property type="entry name" value="RPA"/>
    <property type="match status" value="1"/>
</dbReference>
<name>A0A7W8LPU8_9DEIO</name>
<keyword evidence="3" id="KW-1185">Reference proteome</keyword>
<proteinExistence type="predicted"/>
<dbReference type="EMBL" id="JACHFN010000004">
    <property type="protein sequence ID" value="MBB5233915.1"/>
    <property type="molecule type" value="Genomic_DNA"/>
</dbReference>
<sequence length="476" mass="53682">MSEKGIKRFDELNIARLSLISVQERIPPDYRDWSVELEDGDRRYKVTCQAMPEYGVPHGIDTDISAALVNLYIDQGSPADGSVTCTPYQLLQMAGLDTSGRYYAALDESLKRLLTTNYFIAEGWRDHPRKRWTNVNFRYIDRLEFSSGEAERLDASSILKITLPQEIARSVRSGYIKPLDLSFMQTLKRPPTRALYRLLDSQRRDPENPERVAMSYQVGLMEWAEACKIVSDRPSMAQRTLDAAHEELLEKGFLKNVEYLGRGKKKLLHYTFGEAFIPPDPLLVQNLAGIGITHTRALQLVREYGEASVADTLERYQAIVASGYKPRSRPAFFVDLLKNPEKYQVPADPLLAPEGPQKAQRASRGGSGARRAAEAPSRPSQEEEGVDAALRARPREEQVEEVMRTLTFLLRNDLKLPELDTLRLALDEGLEDPLDIKTWILRGVSSGQKAAVIRDLRARLSLKPASAQAALPDRLF</sequence>
<dbReference type="RefSeq" id="WP_184027087.1">
    <property type="nucleotide sequence ID" value="NZ_JACHFN010000004.1"/>
</dbReference>
<comment type="caution">
    <text evidence="2">The sequence shown here is derived from an EMBL/GenBank/DDBJ whole genome shotgun (WGS) entry which is preliminary data.</text>
</comment>
<evidence type="ECO:0000313" key="2">
    <source>
        <dbReference type="EMBL" id="MBB5233915.1"/>
    </source>
</evidence>
<dbReference type="Proteomes" id="UP000525389">
    <property type="component" value="Unassembled WGS sequence"/>
</dbReference>
<feature type="region of interest" description="Disordered" evidence="1">
    <location>
        <begin position="346"/>
        <end position="393"/>
    </location>
</feature>
<reference evidence="2 3" key="1">
    <citation type="submission" date="2020-08" db="EMBL/GenBank/DDBJ databases">
        <title>Genomic Encyclopedia of Type Strains, Phase IV (KMG-IV): sequencing the most valuable type-strain genomes for metagenomic binning, comparative biology and taxonomic classification.</title>
        <authorList>
            <person name="Goeker M."/>
        </authorList>
    </citation>
    <scope>NUCLEOTIDE SEQUENCE [LARGE SCALE GENOMIC DNA]</scope>
    <source>
        <strain evidence="2 3">DSM 101791</strain>
    </source>
</reference>
<accession>A0A7W8LPU8</accession>
<dbReference type="AlphaFoldDB" id="A0A7W8LPU8"/>
<gene>
    <name evidence="2" type="ORF">HNQ09_001353</name>
</gene>
<dbReference type="InterPro" id="IPR018777">
    <property type="entry name" value="Replication_initiator_prot_A"/>
</dbReference>
<evidence type="ECO:0000313" key="3">
    <source>
        <dbReference type="Proteomes" id="UP000525389"/>
    </source>
</evidence>
<evidence type="ECO:0000256" key="1">
    <source>
        <dbReference type="SAM" id="MobiDB-lite"/>
    </source>
</evidence>
<organism evidence="2 3">
    <name type="scientific">Deinococcus budaensis</name>
    <dbReference type="NCBI Taxonomy" id="1665626"/>
    <lineage>
        <taxon>Bacteria</taxon>
        <taxon>Thermotogati</taxon>
        <taxon>Deinococcota</taxon>
        <taxon>Deinococci</taxon>
        <taxon>Deinococcales</taxon>
        <taxon>Deinococcaceae</taxon>
        <taxon>Deinococcus</taxon>
    </lineage>
</organism>
<protein>
    <submittedName>
        <fullName evidence="2">Plasmid replication initiation protein</fullName>
    </submittedName>
</protein>